<sequence length="88" mass="9319">MRTGTAVIDDVPEPEGGFDPIVAASQMMDAQEGILTITGACADIRSRMVLEQGWGEDFANAFAQDLARGLVNQALSPKADLRALLEGL</sequence>
<name>A0AAU8B0H6_9CAUD</name>
<accession>A0AAU8B0H6</accession>
<organism evidence="1">
    <name type="scientific">Dulem virus 38</name>
    <dbReference type="NCBI Taxonomy" id="3145756"/>
    <lineage>
        <taxon>Viruses</taxon>
        <taxon>Duplodnaviria</taxon>
        <taxon>Heunggongvirae</taxon>
        <taxon>Uroviricota</taxon>
        <taxon>Caudoviricetes</taxon>
    </lineage>
</organism>
<reference evidence="1" key="1">
    <citation type="submission" date="2024-03" db="EMBL/GenBank/DDBJ databases">
        <title>Diverse circular DNA viruses in blood, oral, and fecal samples of captive lemurs.</title>
        <authorList>
            <person name="Paietta E.N."/>
            <person name="Kraberger S."/>
            <person name="Lund M.C."/>
            <person name="Custer J.M."/>
            <person name="Vargas K.M."/>
            <person name="Ehmke E.E."/>
            <person name="Yoder A.D."/>
            <person name="Varsani A."/>
        </authorList>
    </citation>
    <scope>NUCLEOTIDE SEQUENCE</scope>
    <source>
        <strain evidence="1">Duke_24SF_44</strain>
    </source>
</reference>
<dbReference type="EMBL" id="PP511596">
    <property type="protein sequence ID" value="XCD05722.1"/>
    <property type="molecule type" value="Genomic_DNA"/>
</dbReference>
<proteinExistence type="predicted"/>
<evidence type="ECO:0000313" key="1">
    <source>
        <dbReference type="EMBL" id="XCD05722.1"/>
    </source>
</evidence>
<protein>
    <submittedName>
        <fullName evidence="1">Uncharacterized protein</fullName>
    </submittedName>
</protein>